<gene>
    <name evidence="2" type="ORF">DY251_04555</name>
</gene>
<keyword evidence="1" id="KW-0732">Signal</keyword>
<dbReference type="Gene3D" id="3.20.20.370">
    <property type="entry name" value="Glycoside hydrolase/deacetylase"/>
    <property type="match status" value="1"/>
</dbReference>
<reference evidence="3" key="1">
    <citation type="submission" date="2018-08" db="EMBL/GenBank/DDBJ databases">
        <authorList>
            <person name="Im W.T."/>
        </authorList>
    </citation>
    <scope>NUCLEOTIDE SEQUENCE [LARGE SCALE GENOMIC DNA]</scope>
    <source>
        <strain evidence="3">LA-28</strain>
    </source>
</reference>
<evidence type="ECO:0000313" key="2">
    <source>
        <dbReference type="EMBL" id="RFC68897.1"/>
    </source>
</evidence>
<protein>
    <submittedName>
        <fullName evidence="2">Polysaccharide deacetylase</fullName>
    </submittedName>
</protein>
<dbReference type="AlphaFoldDB" id="A0A371XI53"/>
<keyword evidence="3" id="KW-1185">Reference proteome</keyword>
<dbReference type="EMBL" id="QURN01000003">
    <property type="protein sequence ID" value="RFC68897.1"/>
    <property type="molecule type" value="Genomic_DNA"/>
</dbReference>
<feature type="chain" id="PRO_5016613706" evidence="1">
    <location>
        <begin position="23"/>
        <end position="332"/>
    </location>
</feature>
<dbReference type="GO" id="GO:0005975">
    <property type="term" value="P:carbohydrate metabolic process"/>
    <property type="evidence" value="ECO:0007669"/>
    <property type="project" value="InterPro"/>
</dbReference>
<evidence type="ECO:0000256" key="1">
    <source>
        <dbReference type="SAM" id="SignalP"/>
    </source>
</evidence>
<organism evidence="2 3">
    <name type="scientific">Mesorhizobium denitrificans</name>
    <dbReference type="NCBI Taxonomy" id="2294114"/>
    <lineage>
        <taxon>Bacteria</taxon>
        <taxon>Pseudomonadati</taxon>
        <taxon>Pseudomonadota</taxon>
        <taxon>Alphaproteobacteria</taxon>
        <taxon>Hyphomicrobiales</taxon>
        <taxon>Phyllobacteriaceae</taxon>
        <taxon>Mesorhizobium</taxon>
    </lineage>
</organism>
<sequence>MMLRLRIFVLLAAGLSVSPVRADPPMAARKPMQTVIISFDGAHDLNQWRRSRALAAQTGAHFTYFLSCVFLLSPETKGTYQPPHMKAGRSNVGFAQSRAEVEQRLYQIRLAVSEGHDLASHACGHFDGGHWTAADWKQEFASFADILRNAYSINQIAPEPDDWKNVAARVDGARAPYLSTGPSLYRAIADAGLSYDASGISRGPEKPNLDGAIARFSLPLIPEGPKGARVLGMDYNLYVRHSAGKDNLARSKEFEDRSYAAFRAAFDKQYDGERVPLQLGFHFVLMNGGAYWRALERFASEVCTKPDVACISYRDYLARAGFGLKRAPDRQG</sequence>
<dbReference type="SUPFAM" id="SSF88713">
    <property type="entry name" value="Glycoside hydrolase/deacetylase"/>
    <property type="match status" value="1"/>
</dbReference>
<evidence type="ECO:0000313" key="3">
    <source>
        <dbReference type="Proteomes" id="UP000262379"/>
    </source>
</evidence>
<comment type="caution">
    <text evidence="2">The sequence shown here is derived from an EMBL/GenBank/DDBJ whole genome shotgun (WGS) entry which is preliminary data.</text>
</comment>
<feature type="signal peptide" evidence="1">
    <location>
        <begin position="1"/>
        <end position="22"/>
    </location>
</feature>
<name>A0A371XI53_9HYPH</name>
<proteinExistence type="predicted"/>
<dbReference type="Proteomes" id="UP000262379">
    <property type="component" value="Unassembled WGS sequence"/>
</dbReference>
<accession>A0A371XI53</accession>
<dbReference type="InterPro" id="IPR011330">
    <property type="entry name" value="Glyco_hydro/deAcase_b/a-brl"/>
</dbReference>
<dbReference type="RefSeq" id="WP_116622665.1">
    <property type="nucleotide sequence ID" value="NZ_QURN01000003.1"/>
</dbReference>